<feature type="compositionally biased region" description="Basic residues" evidence="2">
    <location>
        <begin position="120"/>
        <end position="137"/>
    </location>
</feature>
<dbReference type="NCBIfam" id="NF006718">
    <property type="entry name" value="PRK09256.1"/>
    <property type="match status" value="1"/>
</dbReference>
<evidence type="ECO:0000313" key="4">
    <source>
        <dbReference type="EMBL" id="MBC2603676.1"/>
    </source>
</evidence>
<dbReference type="InterPro" id="IPR000352">
    <property type="entry name" value="Pep_chain_release_fac_I"/>
</dbReference>
<organism evidence="4 5">
    <name type="scientific">Puniceicoccus vermicola</name>
    <dbReference type="NCBI Taxonomy" id="388746"/>
    <lineage>
        <taxon>Bacteria</taxon>
        <taxon>Pseudomonadati</taxon>
        <taxon>Verrucomicrobiota</taxon>
        <taxon>Opitutia</taxon>
        <taxon>Puniceicoccales</taxon>
        <taxon>Puniceicoccaceae</taxon>
        <taxon>Puniceicoccus</taxon>
    </lineage>
</organism>
<dbReference type="PANTHER" id="PTHR47814:SF1">
    <property type="entry name" value="PEPTIDYL-TRNA HYDROLASE ARFB"/>
    <property type="match status" value="1"/>
</dbReference>
<dbReference type="SUPFAM" id="SSF75620">
    <property type="entry name" value="Release factor"/>
    <property type="match status" value="1"/>
</dbReference>
<proteinExistence type="inferred from homology"/>
<dbReference type="EMBL" id="JACHVA010000128">
    <property type="protein sequence ID" value="MBC2603676.1"/>
    <property type="molecule type" value="Genomic_DNA"/>
</dbReference>
<dbReference type="Gene3D" id="3.30.160.20">
    <property type="match status" value="1"/>
</dbReference>
<dbReference type="GO" id="GO:0043022">
    <property type="term" value="F:ribosome binding"/>
    <property type="evidence" value="ECO:0007669"/>
    <property type="project" value="TreeGrafter"/>
</dbReference>
<dbReference type="InterPro" id="IPR045853">
    <property type="entry name" value="Pep_chain_release_fac_I_sf"/>
</dbReference>
<keyword evidence="4" id="KW-0378">Hydrolase</keyword>
<dbReference type="Proteomes" id="UP000525652">
    <property type="component" value="Unassembled WGS sequence"/>
</dbReference>
<feature type="domain" description="Prokaryotic-type class I peptide chain release factors" evidence="3">
    <location>
        <begin position="21"/>
        <end position="37"/>
    </location>
</feature>
<dbReference type="EC" id="3.1.1.29" evidence="4"/>
<reference evidence="4 5" key="1">
    <citation type="submission" date="2020-07" db="EMBL/GenBank/DDBJ databases">
        <authorList>
            <person name="Feng X."/>
        </authorList>
    </citation>
    <scope>NUCLEOTIDE SEQUENCE [LARGE SCALE GENOMIC DNA]</scope>
    <source>
        <strain evidence="4 5">JCM14086</strain>
    </source>
</reference>
<dbReference type="GO" id="GO:0004045">
    <property type="term" value="F:peptidyl-tRNA hydrolase activity"/>
    <property type="evidence" value="ECO:0007669"/>
    <property type="project" value="UniProtKB-EC"/>
</dbReference>
<dbReference type="GO" id="GO:0003747">
    <property type="term" value="F:translation release factor activity"/>
    <property type="evidence" value="ECO:0007669"/>
    <property type="project" value="InterPro"/>
</dbReference>
<dbReference type="GO" id="GO:0072344">
    <property type="term" value="P:rescue of stalled ribosome"/>
    <property type="evidence" value="ECO:0007669"/>
    <property type="project" value="TreeGrafter"/>
</dbReference>
<dbReference type="PANTHER" id="PTHR47814">
    <property type="entry name" value="PEPTIDYL-TRNA HYDROLASE ARFB"/>
    <property type="match status" value="1"/>
</dbReference>
<feature type="region of interest" description="Disordered" evidence="2">
    <location>
        <begin position="97"/>
        <end position="137"/>
    </location>
</feature>
<evidence type="ECO:0000259" key="3">
    <source>
        <dbReference type="PROSITE" id="PS00745"/>
    </source>
</evidence>
<dbReference type="PROSITE" id="PS00745">
    <property type="entry name" value="RF_PROK_I"/>
    <property type="match status" value="1"/>
</dbReference>
<keyword evidence="5" id="KW-1185">Reference proteome</keyword>
<name>A0A7X1B130_9BACT</name>
<dbReference type="AlphaFoldDB" id="A0A7X1B130"/>
<dbReference type="Pfam" id="PF00472">
    <property type="entry name" value="RF-1"/>
    <property type="match status" value="1"/>
</dbReference>
<gene>
    <name evidence="4" type="primary">arfB</name>
    <name evidence="4" type="ORF">H5P30_17985</name>
</gene>
<evidence type="ECO:0000256" key="2">
    <source>
        <dbReference type="SAM" id="MobiDB-lite"/>
    </source>
</evidence>
<dbReference type="RefSeq" id="WP_185694302.1">
    <property type="nucleotide sequence ID" value="NZ_JACHVA010000128.1"/>
</dbReference>
<comment type="similarity">
    <text evidence="1">Belongs to the prokaryotic/mitochondrial release factor family.</text>
</comment>
<protein>
    <submittedName>
        <fullName evidence="4">Aminoacyl-tRNA hydrolase</fullName>
        <ecNumber evidence="4">3.1.1.29</ecNumber>
    </submittedName>
</protein>
<sequence>MLRLSNNVSIPAAELSFQAIRASGPGGQNVNKVSSAVQLFFNVRESSLPEFYKSRIFRLRDSRLTAEGIIVIRAEEHRSLEKNKTAAMERLRQMILKATETQKKRRPTRPTLGSKNRRIDSKKKRGKTKALRKRPDF</sequence>
<evidence type="ECO:0000313" key="5">
    <source>
        <dbReference type="Proteomes" id="UP000525652"/>
    </source>
</evidence>
<evidence type="ECO:0000256" key="1">
    <source>
        <dbReference type="ARBA" id="ARBA00010835"/>
    </source>
</evidence>
<accession>A0A7X1B130</accession>
<comment type="caution">
    <text evidence="4">The sequence shown here is derived from an EMBL/GenBank/DDBJ whole genome shotgun (WGS) entry which is preliminary data.</text>
</comment>